<keyword evidence="4" id="KW-1185">Reference proteome</keyword>
<comment type="caution">
    <text evidence="3">The sequence shown here is derived from an EMBL/GenBank/DDBJ whole genome shotgun (WGS) entry which is preliminary data.</text>
</comment>
<keyword evidence="2" id="KW-0472">Membrane</keyword>
<organism evidence="3 4">
    <name type="scientific">Castilleja foliolosa</name>
    <dbReference type="NCBI Taxonomy" id="1961234"/>
    <lineage>
        <taxon>Eukaryota</taxon>
        <taxon>Viridiplantae</taxon>
        <taxon>Streptophyta</taxon>
        <taxon>Embryophyta</taxon>
        <taxon>Tracheophyta</taxon>
        <taxon>Spermatophyta</taxon>
        <taxon>Magnoliopsida</taxon>
        <taxon>eudicotyledons</taxon>
        <taxon>Gunneridae</taxon>
        <taxon>Pentapetalae</taxon>
        <taxon>asterids</taxon>
        <taxon>lamiids</taxon>
        <taxon>Lamiales</taxon>
        <taxon>Orobanchaceae</taxon>
        <taxon>Pedicularideae</taxon>
        <taxon>Castillejinae</taxon>
        <taxon>Castilleja</taxon>
    </lineage>
</organism>
<feature type="region of interest" description="Disordered" evidence="1">
    <location>
        <begin position="161"/>
        <end position="192"/>
    </location>
</feature>
<proteinExistence type="predicted"/>
<evidence type="ECO:0000313" key="4">
    <source>
        <dbReference type="Proteomes" id="UP001632038"/>
    </source>
</evidence>
<protein>
    <submittedName>
        <fullName evidence="3">Uncharacterized protein</fullName>
    </submittedName>
</protein>
<keyword evidence="2" id="KW-1133">Transmembrane helix</keyword>
<gene>
    <name evidence="3" type="ORF">CASFOL_027200</name>
</gene>
<sequence>MSDDDRKLSKLGFAMIIIFAISLLLLFIQLFWALWRRRVLRRQIKAGVGGECVDHRSIYSSPDSNFSSKDLVNFYRLRSQSNRNFPNLDQELHKEAIDIDLLMLRGRFLFTIKEDEREECGSPEDDRSRLFGEVKSNSWVDLAGQLKAAEGTVVEMEVGDGRHDDTASFSTASSSPRYFTPDASPNFGVAGGRGQKETVIGFQK</sequence>
<dbReference type="Proteomes" id="UP001632038">
    <property type="component" value="Unassembled WGS sequence"/>
</dbReference>
<dbReference type="AlphaFoldDB" id="A0ABD3CF27"/>
<dbReference type="EMBL" id="JAVIJP010000036">
    <property type="protein sequence ID" value="KAL3628154.1"/>
    <property type="molecule type" value="Genomic_DNA"/>
</dbReference>
<dbReference type="PANTHER" id="PTHR34054:SF4">
    <property type="entry name" value="PROTEIN, PUTATIVE-RELATED"/>
    <property type="match status" value="1"/>
</dbReference>
<accession>A0ABD3CF27</accession>
<dbReference type="InterPro" id="IPR045884">
    <property type="entry name" value="At5g59350-like"/>
</dbReference>
<keyword evidence="2" id="KW-0812">Transmembrane</keyword>
<evidence type="ECO:0000256" key="2">
    <source>
        <dbReference type="SAM" id="Phobius"/>
    </source>
</evidence>
<feature type="transmembrane region" description="Helical" evidence="2">
    <location>
        <begin position="12"/>
        <end position="35"/>
    </location>
</feature>
<reference evidence="4" key="1">
    <citation type="journal article" date="2024" name="IScience">
        <title>Strigolactones Initiate the Formation of Haustorium-like Structures in Castilleja.</title>
        <authorList>
            <person name="Buerger M."/>
            <person name="Peterson D."/>
            <person name="Chory J."/>
        </authorList>
    </citation>
    <scope>NUCLEOTIDE SEQUENCE [LARGE SCALE GENOMIC DNA]</scope>
</reference>
<evidence type="ECO:0000313" key="3">
    <source>
        <dbReference type="EMBL" id="KAL3628154.1"/>
    </source>
</evidence>
<name>A0ABD3CF27_9LAMI</name>
<dbReference type="PANTHER" id="PTHR34054">
    <property type="entry name" value="EXPRESSED PROTEIN"/>
    <property type="match status" value="1"/>
</dbReference>
<evidence type="ECO:0000256" key="1">
    <source>
        <dbReference type="SAM" id="MobiDB-lite"/>
    </source>
</evidence>